<dbReference type="OrthoDB" id="9786516at2"/>
<sequence>MNAINLVRTAPMRAFRSEAKAFRCGQWVRGLLGYADAKAFCQREGLILSRAASETTNTAGGVLVPIEFLPELIALREVYGVFRRAGHVAPMRSDLANVPRRTGGVIAYFVDQGQAPAESTGALDGIAMVAKKLAALSRASSEIDEDAAIDLGEWFLAEFAQALALAEDTAGFNGDGTSTYGGITGICPRLLNASQAGSASIAAAGHDTFAEIDITDLTTLISKLPAYAMPGARWFVSNLGFALTLCRLAASAGGIVVQNVDGRNMLTFMGFPVELTQVLPQVATDLSGQVMLCFGDLSLAATLGDRRQVTVAVSSEYKFVEDQVAFKGTERMDINVHDLGDATTAGPIVGLIGE</sequence>
<keyword evidence="4" id="KW-1185">Reference proteome</keyword>
<comment type="subcellular location">
    <subcellularLocation>
        <location evidence="1">Virion</location>
    </subcellularLocation>
</comment>
<accession>A0A2T4IP26</accession>
<evidence type="ECO:0000313" key="3">
    <source>
        <dbReference type="EMBL" id="PTE07397.1"/>
    </source>
</evidence>
<feature type="domain" description="Phage capsid-like C-terminal" evidence="2">
    <location>
        <begin position="60"/>
        <end position="337"/>
    </location>
</feature>
<dbReference type="Gene3D" id="3.30.2400.10">
    <property type="entry name" value="Major capsid protein gp5"/>
    <property type="match status" value="1"/>
</dbReference>
<dbReference type="Gene3D" id="3.30.2320.10">
    <property type="entry name" value="hypothetical protein PF0899 domain"/>
    <property type="match status" value="1"/>
</dbReference>
<dbReference type="EMBL" id="PZJX01000050">
    <property type="protein sequence ID" value="PTE07397.1"/>
    <property type="molecule type" value="Genomic_DNA"/>
</dbReference>
<name>A0A2T4IP26_9HYPH</name>
<organism evidence="3 4">
    <name type="scientific">Mesorhizobium helmanticense</name>
    <dbReference type="NCBI Taxonomy" id="1776423"/>
    <lineage>
        <taxon>Bacteria</taxon>
        <taxon>Pseudomonadati</taxon>
        <taxon>Pseudomonadota</taxon>
        <taxon>Alphaproteobacteria</taxon>
        <taxon>Hyphomicrobiales</taxon>
        <taxon>Phyllobacteriaceae</taxon>
        <taxon>Mesorhizobium</taxon>
    </lineage>
</organism>
<protein>
    <submittedName>
        <fullName evidence="3">Phage major capsid protein</fullName>
    </submittedName>
</protein>
<dbReference type="RefSeq" id="WP_107652139.1">
    <property type="nucleotide sequence ID" value="NZ_PZJX01000050.1"/>
</dbReference>
<dbReference type="NCBIfam" id="TIGR01554">
    <property type="entry name" value="major_cap_HK97"/>
    <property type="match status" value="1"/>
</dbReference>
<dbReference type="InterPro" id="IPR054612">
    <property type="entry name" value="Phage_capsid-like_C"/>
</dbReference>
<comment type="caution">
    <text evidence="3">The sequence shown here is derived from an EMBL/GenBank/DDBJ whole genome shotgun (WGS) entry which is preliminary data.</text>
</comment>
<reference evidence="3 4" key="1">
    <citation type="submission" date="2018-03" db="EMBL/GenBank/DDBJ databases">
        <title>Genome sequence of the symbiotic type strain Mesorhizobium helmanticense CSLC115NT isolated from Lotus corniculatus nodules.</title>
        <authorList>
            <person name="Sannazzaro A.I."/>
            <person name="Torres Tejerizo G.A."/>
            <person name="Dip D."/>
            <person name="Caballero M."/>
            <person name="Pistorio M."/>
            <person name="Estrella M.J."/>
        </authorList>
    </citation>
    <scope>NUCLEOTIDE SEQUENCE [LARGE SCALE GENOMIC DNA]</scope>
    <source>
        <strain evidence="3 4">CSLC115N</strain>
    </source>
</reference>
<evidence type="ECO:0000256" key="1">
    <source>
        <dbReference type="ARBA" id="ARBA00004328"/>
    </source>
</evidence>
<dbReference type="Proteomes" id="UP000240259">
    <property type="component" value="Unassembled WGS sequence"/>
</dbReference>
<gene>
    <name evidence="3" type="ORF">C9427_27240</name>
</gene>
<proteinExistence type="predicted"/>
<dbReference type="InterPro" id="IPR024455">
    <property type="entry name" value="Phage_capsid"/>
</dbReference>
<evidence type="ECO:0000313" key="4">
    <source>
        <dbReference type="Proteomes" id="UP000240259"/>
    </source>
</evidence>
<dbReference type="AlphaFoldDB" id="A0A2T4IP26"/>
<dbReference type="SUPFAM" id="SSF56563">
    <property type="entry name" value="Major capsid protein gp5"/>
    <property type="match status" value="1"/>
</dbReference>
<dbReference type="Pfam" id="PF05065">
    <property type="entry name" value="Phage_capsid"/>
    <property type="match status" value="1"/>
</dbReference>
<evidence type="ECO:0000259" key="2">
    <source>
        <dbReference type="Pfam" id="PF05065"/>
    </source>
</evidence>